<dbReference type="AlphaFoldDB" id="A0A0R1Y1B7"/>
<dbReference type="InterPro" id="IPR058240">
    <property type="entry name" value="rSAM_sf"/>
</dbReference>
<dbReference type="Gene3D" id="3.20.20.70">
    <property type="entry name" value="Aldolase class I"/>
    <property type="match status" value="1"/>
</dbReference>
<dbReference type="InterPro" id="IPR010505">
    <property type="entry name" value="MoaA_twitch"/>
</dbReference>
<dbReference type="eggNOG" id="COG2896">
    <property type="taxonomic scope" value="Bacteria"/>
</dbReference>
<comment type="cofactor">
    <cofactor evidence="12">
        <name>[4Fe-4S] cluster</name>
        <dbReference type="ChEBI" id="CHEBI:49883"/>
    </cofactor>
    <text evidence="12">Binds 2 [4Fe-4S] clusters. Binds 1 [4Fe-4S] cluster coordinated with 3 cysteines and an exchangeable S-adenosyl-L-methionine and 1 [4Fe-4S] cluster coordinated with 3 cysteines and the GTP-derived substrate.</text>
</comment>
<dbReference type="Pfam" id="PF06463">
    <property type="entry name" value="Mob_synth_C"/>
    <property type="match status" value="1"/>
</dbReference>
<dbReference type="SFLD" id="SFLDG01383">
    <property type="entry name" value="cyclic_pyranopterin_phosphate"/>
    <property type="match status" value="1"/>
</dbReference>
<evidence type="ECO:0000256" key="7">
    <source>
        <dbReference type="ARBA" id="ARBA00023014"/>
    </source>
</evidence>
<sequence length="351" mass="39300">MEVLQDSVPLTGQADANETAVLKDKFGRVHDYIRISVTDRCPLRCVYCMPKEGLPFFPSDKVLSQDEIVQLVKNFARHGIHSIRLTGGEPLVRTDIVDIVRRIKAIDGIDDVAATTNGLYLPKKAAALKAAGLDRLNISLDTFKADRYKEITRGGNIKQVMAGIQTAADLGYKAIKLNVVLINGENDSEIIDFLKYTLDHRVNVRFIEYMPIGADKAVWKKEYLGLERVFEVCKAAGFKYDPIDSLTGNGPSDNYRIKGAKGSFGLIHPISCNFCESCNRLRITADGYVKACLFWNEEINIRSAIFDDQAFDHLIQKALDNKPENHEMALSQADQIIHKQPTWRHMSQIGG</sequence>
<protein>
    <recommendedName>
        <fullName evidence="1 12">GTP 3',8-cyclase</fullName>
        <ecNumber evidence="1 12">4.1.99.22</ecNumber>
    </recommendedName>
    <alternativeName>
        <fullName evidence="12">Molybdenum cofactor biosynthesis protein A</fullName>
    </alternativeName>
</protein>
<comment type="similarity">
    <text evidence="12">Belongs to the radical SAM superfamily. MoaA family.</text>
</comment>
<proteinExistence type="inferred from homology"/>
<keyword evidence="7 12" id="KW-0411">Iron-sulfur</keyword>
<keyword evidence="8 12" id="KW-0342">GTP-binding</keyword>
<feature type="binding site" evidence="12">
    <location>
        <position position="34"/>
    </location>
    <ligand>
        <name>GTP</name>
        <dbReference type="ChEBI" id="CHEBI:37565"/>
    </ligand>
</feature>
<comment type="subunit">
    <text evidence="12">Monomer and homodimer.</text>
</comment>
<dbReference type="GO" id="GO:1904047">
    <property type="term" value="F:S-adenosyl-L-methionine binding"/>
    <property type="evidence" value="ECO:0007669"/>
    <property type="project" value="UniProtKB-UniRule"/>
</dbReference>
<evidence type="ECO:0000256" key="4">
    <source>
        <dbReference type="ARBA" id="ARBA00022723"/>
    </source>
</evidence>
<feature type="binding site" evidence="12">
    <location>
        <position position="176"/>
    </location>
    <ligand>
        <name>GTP</name>
        <dbReference type="ChEBI" id="CHEBI:37565"/>
    </ligand>
</feature>
<comment type="function">
    <text evidence="12">Catalyzes the cyclization of GTP to (8S)-3',8-cyclo-7,8-dihydroguanosine 5'-triphosphate.</text>
</comment>
<dbReference type="Pfam" id="PF04055">
    <property type="entry name" value="Radical_SAM"/>
    <property type="match status" value="1"/>
</dbReference>
<evidence type="ECO:0000256" key="9">
    <source>
        <dbReference type="ARBA" id="ARBA00023150"/>
    </source>
</evidence>
<comment type="pathway">
    <text evidence="12">Cofactor biosynthesis; molybdopterin biosynthesis.</text>
</comment>
<dbReference type="InterPro" id="IPR007197">
    <property type="entry name" value="rSAM"/>
</dbReference>
<dbReference type="EMBL" id="AZGA01000057">
    <property type="protein sequence ID" value="KRM33068.1"/>
    <property type="molecule type" value="Genomic_DNA"/>
</dbReference>
<keyword evidence="3 12" id="KW-0949">S-adenosyl-L-methionine</keyword>
<dbReference type="GO" id="GO:0061799">
    <property type="term" value="F:cyclic pyranopterin monophosphate synthase activity"/>
    <property type="evidence" value="ECO:0007669"/>
    <property type="project" value="TreeGrafter"/>
</dbReference>
<feature type="binding site" evidence="12">
    <location>
        <position position="84"/>
    </location>
    <ligand>
        <name>GTP</name>
        <dbReference type="ChEBI" id="CHEBI:37565"/>
    </ligand>
</feature>
<comment type="catalytic activity">
    <reaction evidence="11 12">
        <text>GTP + AH2 + S-adenosyl-L-methionine = (8S)-3',8-cyclo-7,8-dihydroguanosine 5'-triphosphate + 5'-deoxyadenosine + L-methionine + A + H(+)</text>
        <dbReference type="Rhea" id="RHEA:49576"/>
        <dbReference type="ChEBI" id="CHEBI:13193"/>
        <dbReference type="ChEBI" id="CHEBI:15378"/>
        <dbReference type="ChEBI" id="CHEBI:17319"/>
        <dbReference type="ChEBI" id="CHEBI:17499"/>
        <dbReference type="ChEBI" id="CHEBI:37565"/>
        <dbReference type="ChEBI" id="CHEBI:57844"/>
        <dbReference type="ChEBI" id="CHEBI:59789"/>
        <dbReference type="ChEBI" id="CHEBI:131766"/>
        <dbReference type="EC" id="4.1.99.22"/>
    </reaction>
</comment>
<dbReference type="SMART" id="SM00729">
    <property type="entry name" value="Elp3"/>
    <property type="match status" value="1"/>
</dbReference>
<feature type="binding site" evidence="12">
    <location>
        <position position="48"/>
    </location>
    <ligand>
        <name>[4Fe-4S] cluster</name>
        <dbReference type="ChEBI" id="CHEBI:49883"/>
        <label>1</label>
        <note>4Fe-4S-S-AdoMet</note>
    </ligand>
</feature>
<evidence type="ECO:0000313" key="15">
    <source>
        <dbReference type="Proteomes" id="UP000051236"/>
    </source>
</evidence>
<evidence type="ECO:0000256" key="11">
    <source>
        <dbReference type="ARBA" id="ARBA00048697"/>
    </source>
</evidence>
<evidence type="ECO:0000256" key="12">
    <source>
        <dbReference type="HAMAP-Rule" id="MF_01225"/>
    </source>
</evidence>
<dbReference type="PANTHER" id="PTHR22960:SF0">
    <property type="entry name" value="MOLYBDENUM COFACTOR BIOSYNTHESIS PROTEIN 1"/>
    <property type="match status" value="1"/>
</dbReference>
<accession>A0A0R1Y1B7</accession>
<dbReference type="RefSeq" id="WP_082622583.1">
    <property type="nucleotide sequence ID" value="NZ_AZGA01000057.1"/>
</dbReference>
<evidence type="ECO:0000256" key="10">
    <source>
        <dbReference type="ARBA" id="ARBA00023239"/>
    </source>
</evidence>
<dbReference type="GO" id="GO:0006777">
    <property type="term" value="P:Mo-molybdopterin cofactor biosynthetic process"/>
    <property type="evidence" value="ECO:0007669"/>
    <property type="project" value="UniProtKB-UniRule"/>
</dbReference>
<feature type="binding site" evidence="12">
    <location>
        <position position="275"/>
    </location>
    <ligand>
        <name>[4Fe-4S] cluster</name>
        <dbReference type="ChEBI" id="CHEBI:49883"/>
        <label>2</label>
        <note>4Fe-4S-substrate</note>
    </ligand>
</feature>
<keyword evidence="6 12" id="KW-0408">Iron</keyword>
<keyword evidence="10 12" id="KW-0456">Lyase</keyword>
<dbReference type="Proteomes" id="UP000051236">
    <property type="component" value="Unassembled WGS sequence"/>
</dbReference>
<feature type="binding site" evidence="12">
    <location>
        <position position="139"/>
    </location>
    <ligand>
        <name>S-adenosyl-L-methionine</name>
        <dbReference type="ChEBI" id="CHEBI:59789"/>
    </ligand>
</feature>
<dbReference type="SFLD" id="SFLDS00029">
    <property type="entry name" value="Radical_SAM"/>
    <property type="match status" value="1"/>
</dbReference>
<dbReference type="NCBIfam" id="TIGR02666">
    <property type="entry name" value="moaA"/>
    <property type="match status" value="1"/>
</dbReference>
<dbReference type="GO" id="GO:0061798">
    <property type="term" value="F:GTP 3',8'-cyclase activity"/>
    <property type="evidence" value="ECO:0007669"/>
    <property type="project" value="UniProtKB-UniRule"/>
</dbReference>
<keyword evidence="15" id="KW-1185">Reference proteome</keyword>
<feature type="binding site" evidence="12">
    <location>
        <begin position="280"/>
        <end position="282"/>
    </location>
    <ligand>
        <name>GTP</name>
        <dbReference type="ChEBI" id="CHEBI:37565"/>
    </ligand>
</feature>
<dbReference type="InterPro" id="IPR013483">
    <property type="entry name" value="MoaA"/>
</dbReference>
<feature type="binding site" evidence="12">
    <location>
        <position position="292"/>
    </location>
    <ligand>
        <name>[4Fe-4S] cluster</name>
        <dbReference type="ChEBI" id="CHEBI:49883"/>
        <label>2</label>
        <note>4Fe-4S-substrate</note>
    </ligand>
</feature>
<dbReference type="EC" id="4.1.99.22" evidence="1 12"/>
<dbReference type="GO" id="GO:0046872">
    <property type="term" value="F:metal ion binding"/>
    <property type="evidence" value="ECO:0007669"/>
    <property type="project" value="UniProtKB-KW"/>
</dbReference>
<comment type="caution">
    <text evidence="14">The sequence shown here is derived from an EMBL/GenBank/DDBJ whole genome shotgun (WGS) entry which is preliminary data.</text>
</comment>
<evidence type="ECO:0000256" key="2">
    <source>
        <dbReference type="ARBA" id="ARBA00022485"/>
    </source>
</evidence>
<evidence type="ECO:0000256" key="1">
    <source>
        <dbReference type="ARBA" id="ARBA00012167"/>
    </source>
</evidence>
<feature type="binding site" evidence="12">
    <location>
        <position position="45"/>
    </location>
    <ligand>
        <name>[4Fe-4S] cluster</name>
        <dbReference type="ChEBI" id="CHEBI:49883"/>
        <label>1</label>
        <note>4Fe-4S-S-AdoMet</note>
    </ligand>
</feature>
<evidence type="ECO:0000256" key="6">
    <source>
        <dbReference type="ARBA" id="ARBA00023004"/>
    </source>
</evidence>
<evidence type="ECO:0000256" key="8">
    <source>
        <dbReference type="ARBA" id="ARBA00023134"/>
    </source>
</evidence>
<keyword evidence="2 12" id="KW-0004">4Fe-4S</keyword>
<feature type="binding site" evidence="12">
    <location>
        <position position="278"/>
    </location>
    <ligand>
        <name>[4Fe-4S] cluster</name>
        <dbReference type="ChEBI" id="CHEBI:49883"/>
        <label>2</label>
        <note>4Fe-4S-substrate</note>
    </ligand>
</feature>
<dbReference type="CDD" id="cd01335">
    <property type="entry name" value="Radical_SAM"/>
    <property type="match status" value="1"/>
</dbReference>
<dbReference type="PROSITE" id="PS01305">
    <property type="entry name" value="MOAA_NIFB_PQQE"/>
    <property type="match status" value="1"/>
</dbReference>
<evidence type="ECO:0000256" key="5">
    <source>
        <dbReference type="ARBA" id="ARBA00022741"/>
    </source>
</evidence>
<feature type="binding site" evidence="12">
    <location>
        <position position="88"/>
    </location>
    <ligand>
        <name>S-adenosyl-L-methionine</name>
        <dbReference type="ChEBI" id="CHEBI:59789"/>
    </ligand>
</feature>
<feature type="binding site" evidence="12">
    <location>
        <position position="210"/>
    </location>
    <ligand>
        <name>S-adenosyl-L-methionine</name>
        <dbReference type="ChEBI" id="CHEBI:59789"/>
    </ligand>
</feature>
<dbReference type="GO" id="GO:0005525">
    <property type="term" value="F:GTP binding"/>
    <property type="evidence" value="ECO:0007669"/>
    <property type="project" value="UniProtKB-UniRule"/>
</dbReference>
<evidence type="ECO:0000256" key="3">
    <source>
        <dbReference type="ARBA" id="ARBA00022691"/>
    </source>
</evidence>
<reference evidence="14 15" key="1">
    <citation type="journal article" date="2015" name="Genome Announc.">
        <title>Expanding the biotechnology potential of lactobacilli through comparative genomics of 213 strains and associated genera.</title>
        <authorList>
            <person name="Sun Z."/>
            <person name="Harris H.M."/>
            <person name="McCann A."/>
            <person name="Guo C."/>
            <person name="Argimon S."/>
            <person name="Zhang W."/>
            <person name="Yang X."/>
            <person name="Jeffery I.B."/>
            <person name="Cooney J.C."/>
            <person name="Kagawa T.F."/>
            <person name="Liu W."/>
            <person name="Song Y."/>
            <person name="Salvetti E."/>
            <person name="Wrobel A."/>
            <person name="Rasinkangas P."/>
            <person name="Parkhill J."/>
            <person name="Rea M.C."/>
            <person name="O'Sullivan O."/>
            <person name="Ritari J."/>
            <person name="Douillard F.P."/>
            <person name="Paul Ross R."/>
            <person name="Yang R."/>
            <person name="Briner A.E."/>
            <person name="Felis G.E."/>
            <person name="de Vos W.M."/>
            <person name="Barrangou R."/>
            <person name="Klaenhammer T.R."/>
            <person name="Caufield P.W."/>
            <person name="Cui Y."/>
            <person name="Zhang H."/>
            <person name="O'Toole P.W."/>
        </authorList>
    </citation>
    <scope>NUCLEOTIDE SEQUENCE [LARGE SCALE GENOMIC DNA]</scope>
    <source>
        <strain evidence="14 15">DSM 18527</strain>
    </source>
</reference>
<name>A0A0R1Y1B7_9LACO</name>
<keyword evidence="4 12" id="KW-0479">Metal-binding</keyword>
<dbReference type="UniPathway" id="UPA00344"/>
<dbReference type="CDD" id="cd21117">
    <property type="entry name" value="Twitch_MoaA"/>
    <property type="match status" value="1"/>
</dbReference>
<dbReference type="STRING" id="1423734.FC83_GL003148"/>
<dbReference type="SFLD" id="SFLDG01067">
    <property type="entry name" value="SPASM/twitch_domain_containing"/>
    <property type="match status" value="1"/>
</dbReference>
<feature type="binding site" evidence="12">
    <location>
        <position position="41"/>
    </location>
    <ligand>
        <name>[4Fe-4S] cluster</name>
        <dbReference type="ChEBI" id="CHEBI:49883"/>
        <label>1</label>
        <note>4Fe-4S-S-AdoMet</note>
    </ligand>
</feature>
<keyword evidence="9 12" id="KW-0501">Molybdenum cofactor biosynthesis</keyword>
<dbReference type="PANTHER" id="PTHR22960">
    <property type="entry name" value="MOLYBDOPTERIN COFACTOR SYNTHESIS PROTEIN A"/>
    <property type="match status" value="1"/>
</dbReference>
<dbReference type="SUPFAM" id="SSF102114">
    <property type="entry name" value="Radical SAM enzymes"/>
    <property type="match status" value="1"/>
</dbReference>
<feature type="binding site" evidence="12">
    <location>
        <position position="47"/>
    </location>
    <ligand>
        <name>S-adenosyl-L-methionine</name>
        <dbReference type="ChEBI" id="CHEBI:59789"/>
    </ligand>
</feature>
<dbReference type="PROSITE" id="PS51918">
    <property type="entry name" value="RADICAL_SAM"/>
    <property type="match status" value="1"/>
</dbReference>
<keyword evidence="5 12" id="KW-0547">Nucleotide-binding</keyword>
<dbReference type="InterPro" id="IPR000385">
    <property type="entry name" value="MoaA_NifB_PqqE_Fe-S-bd_CS"/>
</dbReference>
<dbReference type="SFLD" id="SFLDG01386">
    <property type="entry name" value="main_SPASM_domain-containing"/>
    <property type="match status" value="1"/>
</dbReference>
<dbReference type="NCBIfam" id="NF001199">
    <property type="entry name" value="PRK00164.2-1"/>
    <property type="match status" value="1"/>
</dbReference>
<dbReference type="InterPro" id="IPR050105">
    <property type="entry name" value="MoCo_biosynth_MoaA/MoaC"/>
</dbReference>
<feature type="binding site" evidence="12">
    <location>
        <position position="115"/>
    </location>
    <ligand>
        <name>GTP</name>
        <dbReference type="ChEBI" id="CHEBI:37565"/>
    </ligand>
</feature>
<dbReference type="HAMAP" id="MF_01225_B">
    <property type="entry name" value="MoaA_B"/>
    <property type="match status" value="1"/>
</dbReference>
<evidence type="ECO:0000313" key="14">
    <source>
        <dbReference type="EMBL" id="KRM33068.1"/>
    </source>
</evidence>
<dbReference type="InterPro" id="IPR006638">
    <property type="entry name" value="Elp3/MiaA/NifB-like_rSAM"/>
</dbReference>
<evidence type="ECO:0000259" key="13">
    <source>
        <dbReference type="PROSITE" id="PS51918"/>
    </source>
</evidence>
<dbReference type="InterPro" id="IPR013785">
    <property type="entry name" value="Aldolase_TIM"/>
</dbReference>
<dbReference type="GO" id="GO:0051539">
    <property type="term" value="F:4 iron, 4 sulfur cluster binding"/>
    <property type="evidence" value="ECO:0007669"/>
    <property type="project" value="UniProtKB-UniRule"/>
</dbReference>
<dbReference type="PATRIC" id="fig|1423734.3.peg.3197"/>
<dbReference type="InterPro" id="IPR040064">
    <property type="entry name" value="MoaA-like"/>
</dbReference>
<organism evidence="14 15">
    <name type="scientific">Agrilactobacillus composti DSM 18527 = JCM 14202</name>
    <dbReference type="NCBI Taxonomy" id="1423734"/>
    <lineage>
        <taxon>Bacteria</taxon>
        <taxon>Bacillati</taxon>
        <taxon>Bacillota</taxon>
        <taxon>Bacilli</taxon>
        <taxon>Lactobacillales</taxon>
        <taxon>Lactobacillaceae</taxon>
        <taxon>Agrilactobacillus</taxon>
    </lineage>
</organism>
<feature type="domain" description="Radical SAM core" evidence="13">
    <location>
        <begin position="25"/>
        <end position="239"/>
    </location>
</feature>
<gene>
    <name evidence="12" type="primary">moaA</name>
    <name evidence="14" type="ORF">FC83_GL003148</name>
</gene>